<evidence type="ECO:0000313" key="3">
    <source>
        <dbReference type="Proteomes" id="UP000255467"/>
    </source>
</evidence>
<proteinExistence type="predicted"/>
<dbReference type="AlphaFoldDB" id="A0A378Y7T3"/>
<dbReference type="RefSeq" id="WP_039818538.1">
    <property type="nucleotide sequence ID" value="NZ_UGRY01000002.1"/>
</dbReference>
<gene>
    <name evidence="2" type="ORF">NCTC1934_00233</name>
</gene>
<reference evidence="2 3" key="1">
    <citation type="submission" date="2018-06" db="EMBL/GenBank/DDBJ databases">
        <authorList>
            <consortium name="Pathogen Informatics"/>
            <person name="Doyle S."/>
        </authorList>
    </citation>
    <scope>NUCLEOTIDE SEQUENCE [LARGE SCALE GENOMIC DNA]</scope>
    <source>
        <strain evidence="2 3">NCTC1934</strain>
    </source>
</reference>
<dbReference type="STRING" id="1406858.GCA_000710895_01689"/>
<evidence type="ECO:0000259" key="1">
    <source>
        <dbReference type="Pfam" id="PF00934"/>
    </source>
</evidence>
<evidence type="ECO:0000313" key="2">
    <source>
        <dbReference type="EMBL" id="SUA72803.1"/>
    </source>
</evidence>
<accession>A0A378Y7T3</accession>
<dbReference type="Proteomes" id="UP000255467">
    <property type="component" value="Unassembled WGS sequence"/>
</dbReference>
<name>A0A378Y7T3_9NOCA</name>
<dbReference type="EMBL" id="UGRY01000002">
    <property type="protein sequence ID" value="SUA72803.1"/>
    <property type="molecule type" value="Genomic_DNA"/>
</dbReference>
<feature type="domain" description="PE" evidence="1">
    <location>
        <begin position="3"/>
        <end position="91"/>
    </location>
</feature>
<protein>
    <recommendedName>
        <fullName evidence="1">PE domain-containing protein</fullName>
    </recommendedName>
</protein>
<sequence>MTLHISPEHLPVTSAELVTAETALVGAMKAAAAVAAPVSAAIDPVSILSAAAFAGYAVPFFTTTATGAGHLQAGAQELVPISVNYQSTDTTGGTVVAPRGAAFNG</sequence>
<dbReference type="InterPro" id="IPR000084">
    <property type="entry name" value="PE-PGRS_N"/>
</dbReference>
<keyword evidence="3" id="KW-1185">Reference proteome</keyword>
<organism evidence="2 3">
    <name type="scientific">Nocardia otitidiscaviarum</name>
    <dbReference type="NCBI Taxonomy" id="1823"/>
    <lineage>
        <taxon>Bacteria</taxon>
        <taxon>Bacillati</taxon>
        <taxon>Actinomycetota</taxon>
        <taxon>Actinomycetes</taxon>
        <taxon>Mycobacteriales</taxon>
        <taxon>Nocardiaceae</taxon>
        <taxon>Nocardia</taxon>
    </lineage>
</organism>
<dbReference type="Pfam" id="PF00934">
    <property type="entry name" value="PE"/>
    <property type="match status" value="1"/>
</dbReference>